<name>A0A8S1L9U2_9CILI</name>
<dbReference type="Proteomes" id="UP000692954">
    <property type="component" value="Unassembled WGS sequence"/>
</dbReference>
<protein>
    <submittedName>
        <fullName evidence="2">Uncharacterized protein</fullName>
    </submittedName>
</protein>
<dbReference type="AlphaFoldDB" id="A0A8S1L9U2"/>
<organism evidence="2 3">
    <name type="scientific">Paramecium sonneborni</name>
    <dbReference type="NCBI Taxonomy" id="65129"/>
    <lineage>
        <taxon>Eukaryota</taxon>
        <taxon>Sar</taxon>
        <taxon>Alveolata</taxon>
        <taxon>Ciliophora</taxon>
        <taxon>Intramacronucleata</taxon>
        <taxon>Oligohymenophorea</taxon>
        <taxon>Peniculida</taxon>
        <taxon>Parameciidae</taxon>
        <taxon>Paramecium</taxon>
    </lineage>
</organism>
<gene>
    <name evidence="2" type="ORF">PSON_ATCC_30995.1.T0160399</name>
</gene>
<keyword evidence="3" id="KW-1185">Reference proteome</keyword>
<dbReference type="EMBL" id="CAJJDN010000016">
    <property type="protein sequence ID" value="CAD8062552.1"/>
    <property type="molecule type" value="Genomic_DNA"/>
</dbReference>
<keyword evidence="1" id="KW-0175">Coiled coil</keyword>
<accession>A0A8S1L9U2</accession>
<dbReference type="OrthoDB" id="306774at2759"/>
<evidence type="ECO:0000313" key="3">
    <source>
        <dbReference type="Proteomes" id="UP000692954"/>
    </source>
</evidence>
<feature type="coiled-coil region" evidence="1">
    <location>
        <begin position="3"/>
        <end position="55"/>
    </location>
</feature>
<evidence type="ECO:0000256" key="1">
    <source>
        <dbReference type="SAM" id="Coils"/>
    </source>
</evidence>
<reference evidence="2" key="1">
    <citation type="submission" date="2021-01" db="EMBL/GenBank/DDBJ databases">
        <authorList>
            <consortium name="Genoscope - CEA"/>
            <person name="William W."/>
        </authorList>
    </citation>
    <scope>NUCLEOTIDE SEQUENCE</scope>
</reference>
<proteinExistence type="predicted"/>
<sequence>MNQESLETIIERLQRDRQAITDKMNQRNQLFEKANQNYQSNNQRELETIKIANKQAQSRDLEFRQYIIQLFKTYDEGNKQMKLVIQQTINQKINYNEFLIKNFPQENSKEKKELQEENLKLRQEMELYLSKVNILAQEAIPQIEIKDQEFQETQQIEQYLGGHIETNIQNQQQIQIPNNSTNQSLQNTKQKFGPENQNNQELKLNKTQKKQEIDLLQSFLMPQKGRI</sequence>
<evidence type="ECO:0000313" key="2">
    <source>
        <dbReference type="EMBL" id="CAD8062552.1"/>
    </source>
</evidence>
<comment type="caution">
    <text evidence="2">The sequence shown here is derived from an EMBL/GenBank/DDBJ whole genome shotgun (WGS) entry which is preliminary data.</text>
</comment>